<evidence type="ECO:0000313" key="2">
    <source>
        <dbReference type="Proteomes" id="UP000077659"/>
    </source>
</evidence>
<dbReference type="EMBL" id="LXNG01000014">
    <property type="protein sequence ID" value="OAG67684.1"/>
    <property type="molecule type" value="Genomic_DNA"/>
</dbReference>
<comment type="caution">
    <text evidence="1">The sequence shown here is derived from an EMBL/GenBank/DDBJ whole genome shotgun (WGS) entry which is preliminary data.</text>
</comment>
<sequence>MTMTKAAKKVRAKRAARPIYLVVRKLIDPDTGELVGALVPANQIDSRLLRERRFNVGREIRAELKQPRNPAFHRMVHALGHLLVDGIEGFETLTAHDAIKRVQTEAGVFCEPFEIDLGPLGKASVAQPRSIAFDEMDEGEFGEFFRGICDHIDKRYLPGLTDMLRAEYLLMAGEQRRAA</sequence>
<evidence type="ECO:0000313" key="1">
    <source>
        <dbReference type="EMBL" id="OAG67684.1"/>
    </source>
</evidence>
<organism evidence="1 2">
    <name type="scientific">Xanthomonas floridensis</name>
    <dbReference type="NCBI Taxonomy" id="1843580"/>
    <lineage>
        <taxon>Bacteria</taxon>
        <taxon>Pseudomonadati</taxon>
        <taxon>Pseudomonadota</taxon>
        <taxon>Gammaproteobacteria</taxon>
        <taxon>Lysobacterales</taxon>
        <taxon>Lysobacteraceae</taxon>
        <taxon>Xanthomonas</taxon>
    </lineage>
</organism>
<evidence type="ECO:0008006" key="3">
    <source>
        <dbReference type="Google" id="ProtNLM"/>
    </source>
</evidence>
<dbReference type="AlphaFoldDB" id="A0A1A9MAX8"/>
<name>A0A1A9MAX8_9XANT</name>
<protein>
    <recommendedName>
        <fullName evidence="3">DUF1367 family protein</fullName>
    </recommendedName>
</protein>
<gene>
    <name evidence="1" type="ORF">A7D17_15970</name>
</gene>
<dbReference type="Proteomes" id="UP000077659">
    <property type="component" value="Unassembled WGS sequence"/>
</dbReference>
<proteinExistence type="predicted"/>
<dbReference type="OrthoDB" id="6949755at2"/>
<reference evidence="1 2" key="1">
    <citation type="submission" date="2016-05" db="EMBL/GenBank/DDBJ databases">
        <title>Pathogenic, phenotypic and molecular characterisation of Xanthomonas nasturtii sp. nov. and Xanthomonas floridensis sp. nov., new species of Xanthomonas associated with watercress production in Florida.</title>
        <authorList>
            <person name="Vicente J.G."/>
            <person name="Rothwell S."/>
            <person name="Holub E.B."/>
            <person name="Studholme D.J."/>
        </authorList>
    </citation>
    <scope>NUCLEOTIDE SEQUENCE [LARGE SCALE GENOMIC DNA]</scope>
    <source>
        <strain evidence="1 2">WHRI 8848</strain>
    </source>
</reference>
<dbReference type="STRING" id="1843580.A7D17_15970"/>
<accession>A0A1A9MAX8</accession>